<evidence type="ECO:0000256" key="1">
    <source>
        <dbReference type="SAM" id="MobiDB-lite"/>
    </source>
</evidence>
<dbReference type="Proteomes" id="UP001219934">
    <property type="component" value="Unassembled WGS sequence"/>
</dbReference>
<evidence type="ECO:0000313" key="3">
    <source>
        <dbReference type="Proteomes" id="UP001219934"/>
    </source>
</evidence>
<proteinExistence type="predicted"/>
<name>A0AAD6FP38_9TELE</name>
<feature type="compositionally biased region" description="Basic and acidic residues" evidence="1">
    <location>
        <begin position="102"/>
        <end position="113"/>
    </location>
</feature>
<dbReference type="AlphaFoldDB" id="A0AAD6FP38"/>
<sequence>MVRVIGETLAHRERFSPQFICSRRAPAGHPGSPEACVGWESGPGSGSAFSPPLPDLPLFSSRAVHGKPVEQILERGYAEEKSIKVAGKKRGRAGAKVTAGEGETRGRSKERKSQWRSGDGGQPSCATRGAATYKLIVEWITPSGHRHCTPRWRSSTGLCDWLLLRHLIVFLAELANLPSGWEFECMPTIKPLTLRPVKVSEDEAVKELSRPHRSNSKEQLIESLLSGSRRDSSLIVTAGGVLRIRGQRGVDEGRGLRAGVGERMRGVGRVQNKRGGGEGVGEDARIEGGPMDEIGLAEKSPPETRGGEIANLDRRIKEVKSGSGGRDLEIGIRAGL</sequence>
<protein>
    <submittedName>
        <fullName evidence="2">Uncharacterized protein</fullName>
    </submittedName>
</protein>
<comment type="caution">
    <text evidence="2">The sequence shown here is derived from an EMBL/GenBank/DDBJ whole genome shotgun (WGS) entry which is preliminary data.</text>
</comment>
<organism evidence="2 3">
    <name type="scientific">Pogonophryne albipinna</name>
    <dbReference type="NCBI Taxonomy" id="1090488"/>
    <lineage>
        <taxon>Eukaryota</taxon>
        <taxon>Metazoa</taxon>
        <taxon>Chordata</taxon>
        <taxon>Craniata</taxon>
        <taxon>Vertebrata</taxon>
        <taxon>Euteleostomi</taxon>
        <taxon>Actinopterygii</taxon>
        <taxon>Neopterygii</taxon>
        <taxon>Teleostei</taxon>
        <taxon>Neoteleostei</taxon>
        <taxon>Acanthomorphata</taxon>
        <taxon>Eupercaria</taxon>
        <taxon>Perciformes</taxon>
        <taxon>Notothenioidei</taxon>
        <taxon>Pogonophryne</taxon>
    </lineage>
</organism>
<accession>A0AAD6FP38</accession>
<gene>
    <name evidence="2" type="ORF">JOQ06_012389</name>
</gene>
<keyword evidence="3" id="KW-1185">Reference proteome</keyword>
<evidence type="ECO:0000313" key="2">
    <source>
        <dbReference type="EMBL" id="KAJ4942533.1"/>
    </source>
</evidence>
<reference evidence="2" key="1">
    <citation type="submission" date="2022-11" db="EMBL/GenBank/DDBJ databases">
        <title>Chromosome-level genome of Pogonophryne albipinna.</title>
        <authorList>
            <person name="Jo E."/>
        </authorList>
    </citation>
    <scope>NUCLEOTIDE SEQUENCE</scope>
    <source>
        <strain evidence="2">SGF0006</strain>
        <tissue evidence="2">Muscle</tissue>
    </source>
</reference>
<dbReference type="EMBL" id="JAPTMU010000006">
    <property type="protein sequence ID" value="KAJ4942533.1"/>
    <property type="molecule type" value="Genomic_DNA"/>
</dbReference>
<feature type="region of interest" description="Disordered" evidence="1">
    <location>
        <begin position="88"/>
        <end position="126"/>
    </location>
</feature>